<dbReference type="AlphaFoldDB" id="A0A7R9L4B7"/>
<dbReference type="InterPro" id="IPR008978">
    <property type="entry name" value="HSP20-like_chaperone"/>
</dbReference>
<dbReference type="PANTHER" id="PTHR13164">
    <property type="entry name" value="CALICYLIN BINDING PROTEIN"/>
    <property type="match status" value="1"/>
</dbReference>
<dbReference type="OrthoDB" id="164025at2759"/>
<dbReference type="EMBL" id="CAJPIZ010015223">
    <property type="protein sequence ID" value="CAG2115163.1"/>
    <property type="molecule type" value="Genomic_DNA"/>
</dbReference>
<evidence type="ECO:0000259" key="2">
    <source>
        <dbReference type="PROSITE" id="PS51203"/>
    </source>
</evidence>
<dbReference type="Gene3D" id="2.60.40.790">
    <property type="match status" value="1"/>
</dbReference>
<evidence type="ECO:0000313" key="3">
    <source>
        <dbReference type="EMBL" id="CAD7634733.1"/>
    </source>
</evidence>
<dbReference type="InterPro" id="IPR007052">
    <property type="entry name" value="CS_dom"/>
</dbReference>
<dbReference type="SUPFAM" id="SSF49764">
    <property type="entry name" value="HSP20-like chaperones"/>
    <property type="match status" value="1"/>
</dbReference>
<feature type="domain" description="SGS" evidence="1">
    <location>
        <begin position="166"/>
        <end position="248"/>
    </location>
</feature>
<dbReference type="GO" id="GO:0005634">
    <property type="term" value="C:nucleus"/>
    <property type="evidence" value="ECO:0007669"/>
    <property type="project" value="TreeGrafter"/>
</dbReference>
<dbReference type="InterPro" id="IPR007699">
    <property type="entry name" value="SGS_dom"/>
</dbReference>
<keyword evidence="4" id="KW-1185">Reference proteome</keyword>
<reference evidence="3" key="1">
    <citation type="submission" date="2020-11" db="EMBL/GenBank/DDBJ databases">
        <authorList>
            <person name="Tran Van P."/>
        </authorList>
    </citation>
    <scope>NUCLEOTIDE SEQUENCE</scope>
</reference>
<dbReference type="EMBL" id="OC869798">
    <property type="protein sequence ID" value="CAD7634733.1"/>
    <property type="molecule type" value="Genomic_DNA"/>
</dbReference>
<dbReference type="Proteomes" id="UP000759131">
    <property type="component" value="Unassembled WGS sequence"/>
</dbReference>
<dbReference type="Pfam" id="PF04969">
    <property type="entry name" value="CS"/>
    <property type="match status" value="1"/>
</dbReference>
<evidence type="ECO:0000259" key="1">
    <source>
        <dbReference type="PROSITE" id="PS51048"/>
    </source>
</evidence>
<name>A0A7R9L4B7_9ACAR</name>
<organism evidence="3">
    <name type="scientific">Medioppia subpectinata</name>
    <dbReference type="NCBI Taxonomy" id="1979941"/>
    <lineage>
        <taxon>Eukaryota</taxon>
        <taxon>Metazoa</taxon>
        <taxon>Ecdysozoa</taxon>
        <taxon>Arthropoda</taxon>
        <taxon>Chelicerata</taxon>
        <taxon>Arachnida</taxon>
        <taxon>Acari</taxon>
        <taxon>Acariformes</taxon>
        <taxon>Sarcoptiformes</taxon>
        <taxon>Oribatida</taxon>
        <taxon>Brachypylina</taxon>
        <taxon>Oppioidea</taxon>
        <taxon>Oppiidae</taxon>
        <taxon>Medioppia</taxon>
    </lineage>
</organism>
<dbReference type="PROSITE" id="PS51048">
    <property type="entry name" value="SGS"/>
    <property type="match status" value="1"/>
</dbReference>
<proteinExistence type="predicted"/>
<evidence type="ECO:0008006" key="5">
    <source>
        <dbReference type="Google" id="ProtNLM"/>
    </source>
</evidence>
<accession>A0A7R9L4B7</accession>
<dbReference type="PROSITE" id="PS51203">
    <property type="entry name" value="CS"/>
    <property type="match status" value="1"/>
</dbReference>
<evidence type="ECO:0000313" key="4">
    <source>
        <dbReference type="Proteomes" id="UP000759131"/>
    </source>
</evidence>
<sequence>MAAQLKKDIEEIDHNLSELLSLELLAKRQHVKTLLSKESKRLTQEKSELLAKRKELVALESLAIASNDSSSPSVATNECSAKSESALGSVVVTNYMWDQTDDFVKIYIEIDKNYSLDSTQIVMNFPNRRSFCIVFGKYKFSVSRLFAEIDTEKCHHKRTKSATKLIIYLKKSSPKQWSDLTEKANKFKEALEEKDEEMSGDPSAGLMRLMKQMYNEGDDDMKRTIAKSWYESRNKNSDIDMKPENLDI</sequence>
<feature type="domain" description="CS" evidence="2">
    <location>
        <begin position="90"/>
        <end position="181"/>
    </location>
</feature>
<gene>
    <name evidence="3" type="ORF">OSB1V03_LOCUS15128</name>
</gene>
<dbReference type="InterPro" id="IPR052289">
    <property type="entry name" value="Calcyclin-binding_UBL-bridge"/>
</dbReference>
<protein>
    <recommendedName>
        <fullName evidence="5">Calcyclin-binding protein</fullName>
    </recommendedName>
</protein>
<dbReference type="PANTHER" id="PTHR13164:SF3">
    <property type="entry name" value="CALCYCLIN-BINDING PROTEIN"/>
    <property type="match status" value="1"/>
</dbReference>